<evidence type="ECO:0000313" key="1">
    <source>
        <dbReference type="EMBL" id="CAE6493251.1"/>
    </source>
</evidence>
<accession>A0A8H8YZN8</accession>
<reference evidence="1" key="1">
    <citation type="submission" date="2021-02" db="EMBL/GenBank/DDBJ databases">
        <authorList>
            <person name="Han P."/>
        </authorList>
    </citation>
    <scope>NUCLEOTIDE SEQUENCE</scope>
    <source>
        <strain evidence="1">Nitrosomonas nitrosa 18-3D</strain>
    </source>
</reference>
<dbReference type="AlphaFoldDB" id="A0A8H8YZN8"/>
<proteinExistence type="predicted"/>
<protein>
    <submittedName>
        <fullName evidence="1">Uncharacterized protein</fullName>
    </submittedName>
</protein>
<organism evidence="1 2">
    <name type="scientific">Nitrosomonas nitrosa</name>
    <dbReference type="NCBI Taxonomy" id="52442"/>
    <lineage>
        <taxon>Bacteria</taxon>
        <taxon>Pseudomonadati</taxon>
        <taxon>Pseudomonadota</taxon>
        <taxon>Betaproteobacteria</taxon>
        <taxon>Nitrosomonadales</taxon>
        <taxon>Nitrosomonadaceae</taxon>
        <taxon>Nitrosomonas</taxon>
    </lineage>
</organism>
<name>A0A8H8YZN8_9PROT</name>
<dbReference type="EMBL" id="CAJNAP010000004">
    <property type="protein sequence ID" value="CAE6493251.1"/>
    <property type="molecule type" value="Genomic_DNA"/>
</dbReference>
<sequence length="76" mass="8173">MELVSDVQNSSAKRIWRGFDLLCFSGRIVGYLFTIQQDSDPAASGHRNGGLLATIGIRDAASQCDQGMMGLVLLSI</sequence>
<evidence type="ECO:0000313" key="2">
    <source>
        <dbReference type="Proteomes" id="UP000601736"/>
    </source>
</evidence>
<comment type="caution">
    <text evidence="1">The sequence shown here is derived from an EMBL/GenBank/DDBJ whole genome shotgun (WGS) entry which is preliminary data.</text>
</comment>
<dbReference type="Proteomes" id="UP000601736">
    <property type="component" value="Unassembled WGS sequence"/>
</dbReference>
<gene>
    <name evidence="1" type="ORF">NMYAN_120110</name>
</gene>